<reference evidence="5 6" key="1">
    <citation type="submission" date="2021-12" db="EMBL/GenBank/DDBJ databases">
        <title>Mucilaginibacter roseus genome.</title>
        <authorList>
            <person name="Ferreira J.R."/>
            <person name="Newman J.D."/>
        </authorList>
    </citation>
    <scope>NUCLEOTIDE SEQUENCE [LARGE SCALE GENOMIC DNA]</scope>
    <source>
        <strain evidence="5 6">LMG 28454</strain>
    </source>
</reference>
<evidence type="ECO:0000256" key="1">
    <source>
        <dbReference type="ARBA" id="ARBA00010928"/>
    </source>
</evidence>
<evidence type="ECO:0000259" key="3">
    <source>
        <dbReference type="Pfam" id="PF01408"/>
    </source>
</evidence>
<comment type="caution">
    <text evidence="5">The sequence shown here is derived from an EMBL/GenBank/DDBJ whole genome shotgun (WGS) entry which is preliminary data.</text>
</comment>
<dbReference type="InterPro" id="IPR006311">
    <property type="entry name" value="TAT_signal"/>
</dbReference>
<dbReference type="EMBL" id="JAJPWV010000008">
    <property type="protein sequence ID" value="MCD8742586.1"/>
    <property type="molecule type" value="Genomic_DNA"/>
</dbReference>
<dbReference type="PROSITE" id="PS51318">
    <property type="entry name" value="TAT"/>
    <property type="match status" value="1"/>
</dbReference>
<feature type="domain" description="Gfo/Idh/MocA-like oxidoreductase C-terminal" evidence="4">
    <location>
        <begin position="234"/>
        <end position="420"/>
    </location>
</feature>
<dbReference type="PANTHER" id="PTHR22604">
    <property type="entry name" value="OXIDOREDUCTASES"/>
    <property type="match status" value="1"/>
</dbReference>
<proteinExistence type="inferred from homology"/>
<sequence>MSNNNIPDNNHGYNRRRFIGNAGKTIIASGIIGASLNNEAEAQTPTGTGSKKTSDAIKVELPPIHAPSEKQDKWPAISPPAKRVGYALVGLGNLTLGELLPAFAECKYSKVVALVSGSPDKAKKVAAQYGIADKNIYNYQNYDSISKNPEIDAVYIVLPNSMHKEYTIRAAKAGKHVLCEKPMANSSAEAQEMIDACKKAGKKLMIAYRIQYEPHNRLAMQWTRDKKYGQVKVINSVNVQNSGAPPQWRLDKKLAGGGSLPDIGLYCSNTNRFLLGEEPHTVLASMYSTPNDPRFKEVEETVMFQMFFPSGAVANNLCSYGVHDSKHYRCYADNGGWFGLDPAFAYHGLKMEVSQTQGDIEMKQNPSKGEKNQFALEIDHFSECVMDNKTPYTPGEEGLQDHKVLEAIYESARTGKPVKLERIDKLDAFRGSPPTEK</sequence>
<protein>
    <submittedName>
        <fullName evidence="5">Gfo/Idh/MocA family oxidoreductase</fullName>
    </submittedName>
</protein>
<gene>
    <name evidence="5" type="ORF">LT679_18390</name>
</gene>
<keyword evidence="6" id="KW-1185">Reference proteome</keyword>
<dbReference type="InterPro" id="IPR004104">
    <property type="entry name" value="Gfo/Idh/MocA-like_OxRdtase_C"/>
</dbReference>
<evidence type="ECO:0000313" key="5">
    <source>
        <dbReference type="EMBL" id="MCD8742586.1"/>
    </source>
</evidence>
<dbReference type="Pfam" id="PF02894">
    <property type="entry name" value="GFO_IDH_MocA_C"/>
    <property type="match status" value="1"/>
</dbReference>
<evidence type="ECO:0000313" key="6">
    <source>
        <dbReference type="Proteomes" id="UP001199919"/>
    </source>
</evidence>
<evidence type="ECO:0000259" key="4">
    <source>
        <dbReference type="Pfam" id="PF02894"/>
    </source>
</evidence>
<dbReference type="Proteomes" id="UP001199919">
    <property type="component" value="Unassembled WGS sequence"/>
</dbReference>
<name>A0ABS8U646_9SPHI</name>
<dbReference type="InterPro" id="IPR008354">
    <property type="entry name" value="Glc-Fru_OxRdtase_bac"/>
</dbReference>
<keyword evidence="2" id="KW-0560">Oxidoreductase</keyword>
<organism evidence="5 6">
    <name type="scientific">Mucilaginibacter roseus</name>
    <dbReference type="NCBI Taxonomy" id="1528868"/>
    <lineage>
        <taxon>Bacteria</taxon>
        <taxon>Pseudomonadati</taxon>
        <taxon>Bacteroidota</taxon>
        <taxon>Sphingobacteriia</taxon>
        <taxon>Sphingobacteriales</taxon>
        <taxon>Sphingobacteriaceae</taxon>
        <taxon>Mucilaginibacter</taxon>
    </lineage>
</organism>
<dbReference type="InterPro" id="IPR036291">
    <property type="entry name" value="NAD(P)-bd_dom_sf"/>
</dbReference>
<dbReference type="Pfam" id="PF01408">
    <property type="entry name" value="GFO_IDH_MocA"/>
    <property type="match status" value="1"/>
</dbReference>
<dbReference type="SUPFAM" id="SSF51735">
    <property type="entry name" value="NAD(P)-binding Rossmann-fold domains"/>
    <property type="match status" value="1"/>
</dbReference>
<dbReference type="Gene3D" id="3.40.50.720">
    <property type="entry name" value="NAD(P)-binding Rossmann-like Domain"/>
    <property type="match status" value="1"/>
</dbReference>
<accession>A0ABS8U646</accession>
<dbReference type="RefSeq" id="WP_232179150.1">
    <property type="nucleotide sequence ID" value="NZ_JAJPWV010000008.1"/>
</dbReference>
<dbReference type="Gene3D" id="3.30.360.10">
    <property type="entry name" value="Dihydrodipicolinate Reductase, domain 2"/>
    <property type="match status" value="1"/>
</dbReference>
<dbReference type="PANTHER" id="PTHR22604:SF105">
    <property type="entry name" value="TRANS-1,2-DIHYDROBENZENE-1,2-DIOL DEHYDROGENASE"/>
    <property type="match status" value="1"/>
</dbReference>
<evidence type="ECO:0000256" key="2">
    <source>
        <dbReference type="ARBA" id="ARBA00023002"/>
    </source>
</evidence>
<dbReference type="InterPro" id="IPR000683">
    <property type="entry name" value="Gfo/Idh/MocA-like_OxRdtase_N"/>
</dbReference>
<dbReference type="InterPro" id="IPR050984">
    <property type="entry name" value="Gfo/Idh/MocA_domain"/>
</dbReference>
<dbReference type="SUPFAM" id="SSF55347">
    <property type="entry name" value="Glyceraldehyde-3-phosphate dehydrogenase-like, C-terminal domain"/>
    <property type="match status" value="1"/>
</dbReference>
<feature type="domain" description="Gfo/Idh/MocA-like oxidoreductase N-terminal" evidence="3">
    <location>
        <begin position="85"/>
        <end position="208"/>
    </location>
</feature>
<comment type="similarity">
    <text evidence="1">Belongs to the Gfo/Idh/MocA family.</text>
</comment>
<dbReference type="PRINTS" id="PR01775">
    <property type="entry name" value="GLFROXRDTASE"/>
</dbReference>